<accession>A0A653DCR5</accession>
<dbReference type="PANTHER" id="PTHR20882:SF14">
    <property type="entry name" value="CYTOPLASMIC TRNA 2-THIOLATION PROTEIN 2"/>
    <property type="match status" value="1"/>
</dbReference>
<dbReference type="SUPFAM" id="SSF52402">
    <property type="entry name" value="Adenine nucleotide alpha hydrolases-like"/>
    <property type="match status" value="1"/>
</dbReference>
<gene>
    <name evidence="4" type="ORF">CALMAC_LOCUS16477</name>
</gene>
<dbReference type="PANTHER" id="PTHR20882">
    <property type="entry name" value="CYTOPLASMIC TRNA 2-THIOLATION PROTEIN 2"/>
    <property type="match status" value="1"/>
</dbReference>
<dbReference type="GO" id="GO:0032447">
    <property type="term" value="P:protein urmylation"/>
    <property type="evidence" value="ECO:0007669"/>
    <property type="project" value="UniProtKB-UniRule"/>
</dbReference>
<dbReference type="AlphaFoldDB" id="A0A653DCR5"/>
<dbReference type="InterPro" id="IPR019407">
    <property type="entry name" value="CTU2"/>
</dbReference>
<evidence type="ECO:0000313" key="5">
    <source>
        <dbReference type="Proteomes" id="UP000410492"/>
    </source>
</evidence>
<organism evidence="4 5">
    <name type="scientific">Callosobruchus maculatus</name>
    <name type="common">Southern cowpea weevil</name>
    <name type="synonym">Pulse bruchid</name>
    <dbReference type="NCBI Taxonomy" id="64391"/>
    <lineage>
        <taxon>Eukaryota</taxon>
        <taxon>Metazoa</taxon>
        <taxon>Ecdysozoa</taxon>
        <taxon>Arthropoda</taxon>
        <taxon>Hexapoda</taxon>
        <taxon>Insecta</taxon>
        <taxon>Pterygota</taxon>
        <taxon>Neoptera</taxon>
        <taxon>Endopterygota</taxon>
        <taxon>Coleoptera</taxon>
        <taxon>Polyphaga</taxon>
        <taxon>Cucujiformia</taxon>
        <taxon>Chrysomeloidea</taxon>
        <taxon>Chrysomelidae</taxon>
        <taxon>Bruchinae</taxon>
        <taxon>Bruchini</taxon>
        <taxon>Callosobruchus</taxon>
    </lineage>
</organism>
<dbReference type="GO" id="GO:0016783">
    <property type="term" value="F:sulfurtransferase activity"/>
    <property type="evidence" value="ECO:0007669"/>
    <property type="project" value="TreeGrafter"/>
</dbReference>
<comment type="function">
    <text evidence="3">Plays a central role in 2-thiolation of mcm(5)S(2)U at tRNA wobble positions of tRNA(Lys), tRNA(Glu) and tRNA(Gln). May act by forming a heterodimer with NCS6/CTU1 that ligates sulfur from thiocarboxylated URM1 onto the uridine of tRNAs at wobble position.</text>
</comment>
<dbReference type="UniPathway" id="UPA00988"/>
<dbReference type="Gene3D" id="3.40.50.620">
    <property type="entry name" value="HUPs"/>
    <property type="match status" value="1"/>
</dbReference>
<name>A0A653DCR5_CALMS</name>
<protein>
    <recommendedName>
        <fullName evidence="3">Cytoplasmic tRNA 2-thiolation protein 2</fullName>
    </recommendedName>
</protein>
<dbReference type="GO" id="GO:0016779">
    <property type="term" value="F:nucleotidyltransferase activity"/>
    <property type="evidence" value="ECO:0007669"/>
    <property type="project" value="UniProtKB-UniRule"/>
</dbReference>
<dbReference type="HAMAP" id="MF_03054">
    <property type="entry name" value="CTU2"/>
    <property type="match status" value="1"/>
</dbReference>
<evidence type="ECO:0000313" key="4">
    <source>
        <dbReference type="EMBL" id="VEN57999.1"/>
    </source>
</evidence>
<dbReference type="Pfam" id="PF10288">
    <property type="entry name" value="CTU2"/>
    <property type="match status" value="1"/>
</dbReference>
<evidence type="ECO:0000256" key="1">
    <source>
        <dbReference type="ARBA" id="ARBA00022490"/>
    </source>
</evidence>
<keyword evidence="2 3" id="KW-0819">tRNA processing</keyword>
<keyword evidence="1 3" id="KW-0963">Cytoplasm</keyword>
<dbReference type="GO" id="GO:0000049">
    <property type="term" value="F:tRNA binding"/>
    <property type="evidence" value="ECO:0007669"/>
    <property type="project" value="InterPro"/>
</dbReference>
<sequence>MMCSVGDDIFEGDKFMPTKQVTTSKTCNKCKTAEPQLVLRGKDAYCKSCFLEGVTHKFKSTLGKSKLIRPRDRVLIVYEDNGNSTALLHMVRNGLNLSTPKKLNFIPVVVFVEDQYHLPLKERHNVIEQAKEVITALNFDLILVSLAQYATNSGSIDKLIYSEGLTISESDKDELFKNVQTDTSDTNKTELISIIKRNLLIEVAKHLDCKYVFTSEISMDITTNLLKNVSLGRGSQIPLESGFCDDRDTQVKILRPLYLFDSKEIEYYNKYNNITYVHARTDEVNTYSSIHTLMKKFVMDLQNNFPSTVTTVLKTGDKIERVKGKAICQLCKAPLCDNVPQLTSEESTKFSSLISNTKVDFTNLDFVDKPLDQTDERVFCLSCNELSKCLINS</sequence>
<dbReference type="EMBL" id="CAACVG010011398">
    <property type="protein sequence ID" value="VEN57999.1"/>
    <property type="molecule type" value="Genomic_DNA"/>
</dbReference>
<dbReference type="GO" id="GO:0002143">
    <property type="term" value="P:tRNA wobble position uridine thiolation"/>
    <property type="evidence" value="ECO:0007669"/>
    <property type="project" value="TreeGrafter"/>
</dbReference>
<reference evidence="4 5" key="1">
    <citation type="submission" date="2019-01" db="EMBL/GenBank/DDBJ databases">
        <authorList>
            <person name="Sayadi A."/>
        </authorList>
    </citation>
    <scope>NUCLEOTIDE SEQUENCE [LARGE SCALE GENOMIC DNA]</scope>
</reference>
<comment type="similarity">
    <text evidence="3">Belongs to the CTU2/NCS2 family.</text>
</comment>
<evidence type="ECO:0000256" key="3">
    <source>
        <dbReference type="HAMAP-Rule" id="MF_03054"/>
    </source>
</evidence>
<comment type="subcellular location">
    <subcellularLocation>
        <location evidence="3">Cytoplasm</location>
    </subcellularLocation>
</comment>
<dbReference type="InterPro" id="IPR014729">
    <property type="entry name" value="Rossmann-like_a/b/a_fold"/>
</dbReference>
<keyword evidence="5" id="KW-1185">Reference proteome</keyword>
<proteinExistence type="inferred from homology"/>
<dbReference type="GO" id="GO:0005829">
    <property type="term" value="C:cytosol"/>
    <property type="evidence" value="ECO:0007669"/>
    <property type="project" value="TreeGrafter"/>
</dbReference>
<evidence type="ECO:0000256" key="2">
    <source>
        <dbReference type="ARBA" id="ARBA00022694"/>
    </source>
</evidence>
<dbReference type="Proteomes" id="UP000410492">
    <property type="component" value="Unassembled WGS sequence"/>
</dbReference>
<comment type="pathway">
    <text evidence="3">tRNA modification; 5-methoxycarbonylmethyl-2-thiouridine-tRNA biosynthesis.</text>
</comment>
<dbReference type="OrthoDB" id="25129at2759"/>